<dbReference type="InterPro" id="IPR010502">
    <property type="entry name" value="Carb-bd_dom_fam9"/>
</dbReference>
<dbReference type="Pfam" id="PF16011">
    <property type="entry name" value="CBM9_2"/>
    <property type="match status" value="1"/>
</dbReference>
<dbReference type="GO" id="GO:0016052">
    <property type="term" value="P:carbohydrate catabolic process"/>
    <property type="evidence" value="ECO:0007669"/>
    <property type="project" value="InterPro"/>
</dbReference>
<dbReference type="SUPFAM" id="SSF49344">
    <property type="entry name" value="CBD9-like"/>
    <property type="match status" value="1"/>
</dbReference>
<dbReference type="EMBL" id="SNRY01006131">
    <property type="protein sequence ID" value="KAA6313274.1"/>
    <property type="molecule type" value="Genomic_DNA"/>
</dbReference>
<accession>A0A5J4PXB4</accession>
<dbReference type="GO" id="GO:0004553">
    <property type="term" value="F:hydrolase activity, hydrolyzing O-glycosyl compounds"/>
    <property type="evidence" value="ECO:0007669"/>
    <property type="project" value="InterPro"/>
</dbReference>
<dbReference type="GO" id="GO:0030246">
    <property type="term" value="F:carbohydrate binding"/>
    <property type="evidence" value="ECO:0007669"/>
    <property type="project" value="InterPro"/>
</dbReference>
<gene>
    <name evidence="2" type="ORF">EZS27_035927</name>
</gene>
<reference evidence="2" key="1">
    <citation type="submission" date="2019-03" db="EMBL/GenBank/DDBJ databases">
        <title>Single cell metagenomics reveals metabolic interactions within the superorganism composed of flagellate Streblomastix strix and complex community of Bacteroidetes bacteria on its surface.</title>
        <authorList>
            <person name="Treitli S.C."/>
            <person name="Kolisko M."/>
            <person name="Husnik F."/>
            <person name="Keeling P."/>
            <person name="Hampl V."/>
        </authorList>
    </citation>
    <scope>NUCLEOTIDE SEQUENCE</scope>
    <source>
        <strain evidence="2">STM</strain>
    </source>
</reference>
<dbReference type="AlphaFoldDB" id="A0A5J4PXB4"/>
<protein>
    <recommendedName>
        <fullName evidence="1">Carbohydrate-binding domain-containing protein</fullName>
    </recommendedName>
</protein>
<dbReference type="CDD" id="cd09620">
    <property type="entry name" value="CBM9_like_3"/>
    <property type="match status" value="1"/>
</dbReference>
<feature type="non-terminal residue" evidence="2">
    <location>
        <position position="1"/>
    </location>
</feature>
<organism evidence="2">
    <name type="scientific">termite gut metagenome</name>
    <dbReference type="NCBI Taxonomy" id="433724"/>
    <lineage>
        <taxon>unclassified sequences</taxon>
        <taxon>metagenomes</taxon>
        <taxon>organismal metagenomes</taxon>
    </lineage>
</organism>
<dbReference type="Gene3D" id="2.60.40.1190">
    <property type="match status" value="1"/>
</dbReference>
<evidence type="ECO:0000259" key="1">
    <source>
        <dbReference type="Pfam" id="PF16011"/>
    </source>
</evidence>
<proteinExistence type="predicted"/>
<evidence type="ECO:0000313" key="2">
    <source>
        <dbReference type="EMBL" id="KAA6313274.1"/>
    </source>
</evidence>
<feature type="domain" description="Carbohydrate-binding" evidence="1">
    <location>
        <begin position="59"/>
        <end position="256"/>
    </location>
</feature>
<name>A0A5J4PXB4_9ZZZZ</name>
<comment type="caution">
    <text evidence="2">The sequence shown here is derived from an EMBL/GenBank/DDBJ whole genome shotgun (WGS) entry which is preliminary data.</text>
</comment>
<sequence length="258" mass="29112">CLMSMNVIRFQMRKYAAIVLMLFGMMNVCVVLCASAITKNNMQELKVKKINAAGLQVDALPALLDKENVAFVPITNVNWEGKYPYRPEVSFRLAYADDAFLLHFKVKEGSVRARYGNDNGSVWIDSCVEFFVIPGGDGIYYNIECNCIGTVLVGAGSGRSEREHATQDVMNGIQRWSTLGRLPFEERIGETAWEVALIIPYTVFFKHEISSLDGKTLKGNFYKCGDELQTPHFLSWNPIETENPNFHIPEYFGTLVLE</sequence>